<keyword evidence="2" id="KW-0479">Metal-binding</keyword>
<evidence type="ECO:0000256" key="2">
    <source>
        <dbReference type="PROSITE-ProRule" id="PRU00047"/>
    </source>
</evidence>
<evidence type="ECO:0000259" key="4">
    <source>
        <dbReference type="PROSITE" id="PS50158"/>
    </source>
</evidence>
<dbReference type="Pfam" id="PF00098">
    <property type="entry name" value="zf-CCHC"/>
    <property type="match status" value="1"/>
</dbReference>
<dbReference type="GO" id="GO:0003676">
    <property type="term" value="F:nucleic acid binding"/>
    <property type="evidence" value="ECO:0007669"/>
    <property type="project" value="InterPro"/>
</dbReference>
<dbReference type="SMART" id="SM00343">
    <property type="entry name" value="ZnF_C2HC"/>
    <property type="match status" value="1"/>
</dbReference>
<sequence length="262" mass="30882">MELNDYIEGLFIDVPSIPDYWITARLNTEFKGNAIIWYTEMKDIHGRRNLPWWKSKKIHKYSNGTWILQNTMSFENDKYPVYKDPHECCLRQVKRLKGIDHQMNIQMSNHKLLTQMPGELEHVIRCTCNQSFTLYYIANTLKYLRKRKNMGNDSSYRGNSSKEKPPYRLNSKDRPKEKIEDVTKLKNTCHNCGSTDHYARNCPKEKKKIYSIEKVPEEETQDEDSGSDSIGDAIREISVDEPDPMEEFLVHHNEETQLEISI</sequence>
<dbReference type="Gene3D" id="4.10.60.10">
    <property type="entry name" value="Zinc finger, CCHC-type"/>
    <property type="match status" value="1"/>
</dbReference>
<dbReference type="EMBL" id="AVOT02000651">
    <property type="protein sequence ID" value="MBW0463895.1"/>
    <property type="molecule type" value="Genomic_DNA"/>
</dbReference>
<feature type="compositionally biased region" description="Basic and acidic residues" evidence="3">
    <location>
        <begin position="160"/>
        <end position="177"/>
    </location>
</feature>
<name>A0A9Q3BER9_9BASI</name>
<dbReference type="SUPFAM" id="SSF57756">
    <property type="entry name" value="Retrovirus zinc finger-like domains"/>
    <property type="match status" value="1"/>
</dbReference>
<organism evidence="5 6">
    <name type="scientific">Austropuccinia psidii MF-1</name>
    <dbReference type="NCBI Taxonomy" id="1389203"/>
    <lineage>
        <taxon>Eukaryota</taxon>
        <taxon>Fungi</taxon>
        <taxon>Dikarya</taxon>
        <taxon>Basidiomycota</taxon>
        <taxon>Pucciniomycotina</taxon>
        <taxon>Pucciniomycetes</taxon>
        <taxon>Pucciniales</taxon>
        <taxon>Sphaerophragmiaceae</taxon>
        <taxon>Austropuccinia</taxon>
    </lineage>
</organism>
<keyword evidence="2" id="KW-0863">Zinc-finger</keyword>
<proteinExistence type="predicted"/>
<keyword evidence="6" id="KW-1185">Reference proteome</keyword>
<dbReference type="Proteomes" id="UP000765509">
    <property type="component" value="Unassembled WGS sequence"/>
</dbReference>
<reference evidence="5" key="1">
    <citation type="submission" date="2021-03" db="EMBL/GenBank/DDBJ databases">
        <title>Draft genome sequence of rust myrtle Austropuccinia psidii MF-1, a brazilian biotype.</title>
        <authorList>
            <person name="Quecine M.C."/>
            <person name="Pachon D.M.R."/>
            <person name="Bonatelli M.L."/>
            <person name="Correr F.H."/>
            <person name="Franceschini L.M."/>
            <person name="Leite T.F."/>
            <person name="Margarido G.R.A."/>
            <person name="Almeida C.A."/>
            <person name="Ferrarezi J.A."/>
            <person name="Labate C.A."/>
        </authorList>
    </citation>
    <scope>NUCLEOTIDE SEQUENCE</scope>
    <source>
        <strain evidence="5">MF-1</strain>
    </source>
</reference>
<keyword evidence="1" id="KW-0507">mRNA processing</keyword>
<feature type="domain" description="CCHC-type" evidence="4">
    <location>
        <begin position="189"/>
        <end position="204"/>
    </location>
</feature>
<evidence type="ECO:0000256" key="1">
    <source>
        <dbReference type="ARBA" id="ARBA00022664"/>
    </source>
</evidence>
<keyword evidence="2" id="KW-0862">Zinc</keyword>
<feature type="region of interest" description="Disordered" evidence="3">
    <location>
        <begin position="149"/>
        <end position="177"/>
    </location>
</feature>
<dbReference type="PROSITE" id="PS50158">
    <property type="entry name" value="ZF_CCHC"/>
    <property type="match status" value="1"/>
</dbReference>
<comment type="caution">
    <text evidence="5">The sequence shown here is derived from an EMBL/GenBank/DDBJ whole genome shotgun (WGS) entry which is preliminary data.</text>
</comment>
<evidence type="ECO:0000313" key="6">
    <source>
        <dbReference type="Proteomes" id="UP000765509"/>
    </source>
</evidence>
<evidence type="ECO:0000256" key="3">
    <source>
        <dbReference type="SAM" id="MobiDB-lite"/>
    </source>
</evidence>
<gene>
    <name evidence="5" type="ORF">O181_003610</name>
</gene>
<dbReference type="GO" id="GO:0008270">
    <property type="term" value="F:zinc ion binding"/>
    <property type="evidence" value="ECO:0007669"/>
    <property type="project" value="UniProtKB-KW"/>
</dbReference>
<dbReference type="InterPro" id="IPR036875">
    <property type="entry name" value="Znf_CCHC_sf"/>
</dbReference>
<dbReference type="InterPro" id="IPR001878">
    <property type="entry name" value="Znf_CCHC"/>
</dbReference>
<dbReference type="GO" id="GO:0006397">
    <property type="term" value="P:mRNA processing"/>
    <property type="evidence" value="ECO:0007669"/>
    <property type="project" value="UniProtKB-KW"/>
</dbReference>
<dbReference type="AlphaFoldDB" id="A0A9Q3BER9"/>
<protein>
    <recommendedName>
        <fullName evidence="4">CCHC-type domain-containing protein</fullName>
    </recommendedName>
</protein>
<feature type="region of interest" description="Disordered" evidence="3">
    <location>
        <begin position="213"/>
        <end position="235"/>
    </location>
</feature>
<evidence type="ECO:0000313" key="5">
    <source>
        <dbReference type="EMBL" id="MBW0463895.1"/>
    </source>
</evidence>
<accession>A0A9Q3BER9</accession>